<evidence type="ECO:0000313" key="2">
    <source>
        <dbReference type="EMBL" id="PKY11714.1"/>
    </source>
</evidence>
<dbReference type="PROSITE" id="PS51257">
    <property type="entry name" value="PROKAR_LIPOPROTEIN"/>
    <property type="match status" value="1"/>
</dbReference>
<gene>
    <name evidence="2" type="ORF">B1757_02685</name>
</gene>
<sequence>MQRIQLKAGLLTMAVLAAFALVIIVIAGCVAAVVWALIHFLGMGMGLQQSITALLMTVLVSPFVVFVGWSVFDLVRTLYLEMLYFLDTKRRTR</sequence>
<evidence type="ECO:0000256" key="1">
    <source>
        <dbReference type="SAM" id="Phobius"/>
    </source>
</evidence>
<reference evidence="2 3" key="1">
    <citation type="submission" date="2017-03" db="EMBL/GenBank/DDBJ databases">
        <title>Draft genime sequence of the acidophilic sulfur-oxidizing bacterium Acidithiobacillus sp. SH, isolated from seawater.</title>
        <authorList>
            <person name="Sharmin S."/>
            <person name="Tokuhisa M."/>
            <person name="Kanao T."/>
            <person name="Kamimura K."/>
        </authorList>
    </citation>
    <scope>NUCLEOTIDE SEQUENCE [LARGE SCALE GENOMIC DNA]</scope>
    <source>
        <strain evidence="2 3">SH</strain>
    </source>
</reference>
<dbReference type="InParanoid" id="A0A2I1DP85"/>
<feature type="transmembrane region" description="Helical" evidence="1">
    <location>
        <begin position="50"/>
        <end position="72"/>
    </location>
</feature>
<name>A0A2I1DP85_9PROT</name>
<keyword evidence="3" id="KW-1185">Reference proteome</keyword>
<dbReference type="AlphaFoldDB" id="A0A2I1DP85"/>
<dbReference type="EMBL" id="MXAV01000007">
    <property type="protein sequence ID" value="PKY11714.1"/>
    <property type="molecule type" value="Genomic_DNA"/>
</dbReference>
<keyword evidence="1" id="KW-0472">Membrane</keyword>
<keyword evidence="1" id="KW-1133">Transmembrane helix</keyword>
<accession>A0A2I1DP85</accession>
<proteinExistence type="predicted"/>
<organism evidence="2 3">
    <name type="scientific">Acidithiobacillus marinus</name>
    <dbReference type="NCBI Taxonomy" id="187490"/>
    <lineage>
        <taxon>Bacteria</taxon>
        <taxon>Pseudomonadati</taxon>
        <taxon>Pseudomonadota</taxon>
        <taxon>Acidithiobacillia</taxon>
        <taxon>Acidithiobacillales</taxon>
        <taxon>Acidithiobacillaceae</taxon>
        <taxon>Acidithiobacillus</taxon>
    </lineage>
</organism>
<feature type="transmembrane region" description="Helical" evidence="1">
    <location>
        <begin position="12"/>
        <end position="38"/>
    </location>
</feature>
<dbReference type="Proteomes" id="UP000234329">
    <property type="component" value="Unassembled WGS sequence"/>
</dbReference>
<comment type="caution">
    <text evidence="2">The sequence shown here is derived from an EMBL/GenBank/DDBJ whole genome shotgun (WGS) entry which is preliminary data.</text>
</comment>
<keyword evidence="1" id="KW-0812">Transmembrane</keyword>
<protein>
    <submittedName>
        <fullName evidence="2">Uncharacterized protein</fullName>
    </submittedName>
</protein>
<evidence type="ECO:0000313" key="3">
    <source>
        <dbReference type="Proteomes" id="UP000234329"/>
    </source>
</evidence>
<dbReference type="RefSeq" id="WP_101536855.1">
    <property type="nucleotide sequence ID" value="NZ_MXAV01000007.1"/>
</dbReference>